<dbReference type="AlphaFoldDB" id="A0A9N9KNP5"/>
<evidence type="ECO:0000256" key="5">
    <source>
        <dbReference type="SAM" id="MobiDB-lite"/>
    </source>
</evidence>
<name>A0A9N9KNP5_9HELO</name>
<dbReference type="Gene3D" id="1.25.10.10">
    <property type="entry name" value="Leucine-rich Repeat Variant"/>
    <property type="match status" value="1"/>
</dbReference>
<dbReference type="GO" id="GO:0005730">
    <property type="term" value="C:nucleolus"/>
    <property type="evidence" value="ECO:0007669"/>
    <property type="project" value="TreeGrafter"/>
</dbReference>
<dbReference type="InterPro" id="IPR012959">
    <property type="entry name" value="CPL_dom"/>
</dbReference>
<evidence type="ECO:0000259" key="6">
    <source>
        <dbReference type="PROSITE" id="PS50303"/>
    </source>
</evidence>
<evidence type="ECO:0000313" key="7">
    <source>
        <dbReference type="EMBL" id="CAG8950679.1"/>
    </source>
</evidence>
<dbReference type="PANTHER" id="PTHR13389">
    <property type="entry name" value="PUMILIO HOMOLOG 3"/>
    <property type="match status" value="1"/>
</dbReference>
<sequence>MPSATITKPAIAGAKVGTGSKRKDGPAKDSAVKDRGSKKAKTGKTDRESGNTKSSSKKEKTKPIMIENTKPVKKSKVVVSESDSEDSDSGGAPLADEDVEMEDEEILPAEGLHPDRAKAVIANSQTSKEAHAKQKQLVKERKAAKPMADDLSRTKKLWERLRRKSHVPTEERKVLVAELFEIVTGRIKEFVLKHDSVRVVQTAIKYATPEQKRMIAKELAGTYRQLAESKYAKFLIGKLLVQGDDEIRDTIVPEFFGHVRRLIKHPEASWILDDIYRGVATKQQKAIILREWYGAEFALFQNDPAQKVPSDLAEILNTDPGKRAPIMRSLLELINHLIQKKLTGFTLLHDAMLQYFINAKAGTEEVTDFVELIKGDEEGDLLKNLAFTRSGSRVVSLTLAYGTAKDRKQVLKTYKDTLQLMANDENGHIIILTAYEVIDDTVLTAKSIFPELLSKDSQKQIENIVSFANDLNARTTLLYLFQGRSKALFPPSLAVDLEILKEVDTVRQATSKKDPEIRRAELAKALSPYILKAIKTAAGDLVATSFGSQFITEVLFGADGDKSAALQAIAETAQGDPTWVAPPAEGAESTEETPPFVSHIANTPSGGKMLKSLVAGGRFDPKTKTIVPVVPALDFANILYPNIKDHIVEWATGSSSFVPLALLESSSFSDAAELRETLKANKKKLEKASKEETVEQKSKREAFEAEQAAASAKGKKLKAVKVKEIGNKGAALLLTKL</sequence>
<evidence type="ECO:0000313" key="8">
    <source>
        <dbReference type="Proteomes" id="UP000696280"/>
    </source>
</evidence>
<dbReference type="EMBL" id="CAJVRL010000038">
    <property type="protein sequence ID" value="CAG8950679.1"/>
    <property type="molecule type" value="Genomic_DNA"/>
</dbReference>
<evidence type="ECO:0000256" key="4">
    <source>
        <dbReference type="SAM" id="Coils"/>
    </source>
</evidence>
<comment type="function">
    <text evidence="3">RNA-binding nucleolar protein required for pre-rRNA processing. Involved in production of 18S rRNA and assembly of small ribosomal subunit.</text>
</comment>
<proteinExistence type="predicted"/>
<dbReference type="InterPro" id="IPR011989">
    <property type="entry name" value="ARM-like"/>
</dbReference>
<keyword evidence="8" id="KW-1185">Reference proteome</keyword>
<organism evidence="7 8">
    <name type="scientific">Hymenoscyphus fraxineus</name>
    <dbReference type="NCBI Taxonomy" id="746836"/>
    <lineage>
        <taxon>Eukaryota</taxon>
        <taxon>Fungi</taxon>
        <taxon>Dikarya</taxon>
        <taxon>Ascomycota</taxon>
        <taxon>Pezizomycotina</taxon>
        <taxon>Leotiomycetes</taxon>
        <taxon>Helotiales</taxon>
        <taxon>Helotiaceae</taxon>
        <taxon>Hymenoscyphus</taxon>
    </lineage>
</organism>
<evidence type="ECO:0000256" key="1">
    <source>
        <dbReference type="ARBA" id="ARBA00022737"/>
    </source>
</evidence>
<keyword evidence="1" id="KW-0677">Repeat</keyword>
<dbReference type="InterPro" id="IPR001313">
    <property type="entry name" value="Pumilio_RNA-bd_rpt"/>
</dbReference>
<dbReference type="InterPro" id="IPR033133">
    <property type="entry name" value="PUM-HD"/>
</dbReference>
<dbReference type="GO" id="GO:0006417">
    <property type="term" value="P:regulation of translation"/>
    <property type="evidence" value="ECO:0007669"/>
    <property type="project" value="TreeGrafter"/>
</dbReference>
<dbReference type="SMART" id="SM00025">
    <property type="entry name" value="Pumilio"/>
    <property type="match status" value="5"/>
</dbReference>
<gene>
    <name evidence="7" type="ORF">HYFRA_00002889</name>
</gene>
<dbReference type="PROSITE" id="PS50303">
    <property type="entry name" value="PUM_HD"/>
    <property type="match status" value="1"/>
</dbReference>
<dbReference type="GO" id="GO:0003729">
    <property type="term" value="F:mRNA binding"/>
    <property type="evidence" value="ECO:0007669"/>
    <property type="project" value="TreeGrafter"/>
</dbReference>
<keyword evidence="4" id="KW-0175">Coiled coil</keyword>
<accession>A0A9N9KNP5</accession>
<feature type="region of interest" description="Disordered" evidence="5">
    <location>
        <begin position="1"/>
        <end position="99"/>
    </location>
</feature>
<feature type="coiled-coil region" evidence="4">
    <location>
        <begin position="668"/>
        <end position="695"/>
    </location>
</feature>
<evidence type="ECO:0000256" key="3">
    <source>
        <dbReference type="ARBA" id="ARBA00024893"/>
    </source>
</evidence>
<reference evidence="7" key="1">
    <citation type="submission" date="2021-07" db="EMBL/GenBank/DDBJ databases">
        <authorList>
            <person name="Durling M."/>
        </authorList>
    </citation>
    <scope>NUCLEOTIDE SEQUENCE</scope>
</reference>
<dbReference type="InterPro" id="IPR016024">
    <property type="entry name" value="ARM-type_fold"/>
</dbReference>
<dbReference type="Pfam" id="PF08144">
    <property type="entry name" value="CPL"/>
    <property type="match status" value="1"/>
</dbReference>
<protein>
    <recommendedName>
        <fullName evidence="6">PUM-HD domain-containing protein</fullName>
    </recommendedName>
</protein>
<feature type="domain" description="PUM-HD" evidence="6">
    <location>
        <begin position="115"/>
        <end position="488"/>
    </location>
</feature>
<dbReference type="PANTHER" id="PTHR13389:SF0">
    <property type="entry name" value="PUMILIO HOMOLOG 3"/>
    <property type="match status" value="1"/>
</dbReference>
<comment type="caution">
    <text evidence="7">The sequence shown here is derived from an EMBL/GenBank/DDBJ whole genome shotgun (WGS) entry which is preliminary data.</text>
</comment>
<dbReference type="SUPFAM" id="SSF48371">
    <property type="entry name" value="ARM repeat"/>
    <property type="match status" value="1"/>
</dbReference>
<feature type="compositionally biased region" description="Basic and acidic residues" evidence="5">
    <location>
        <begin position="21"/>
        <end position="62"/>
    </location>
</feature>
<keyword evidence="2" id="KW-0694">RNA-binding</keyword>
<dbReference type="InterPro" id="IPR040059">
    <property type="entry name" value="PUM3"/>
</dbReference>
<dbReference type="OrthoDB" id="497380at2759"/>
<dbReference type="Proteomes" id="UP000696280">
    <property type="component" value="Unassembled WGS sequence"/>
</dbReference>
<evidence type="ECO:0000256" key="2">
    <source>
        <dbReference type="ARBA" id="ARBA00022884"/>
    </source>
</evidence>